<evidence type="ECO:0000259" key="4">
    <source>
        <dbReference type="PROSITE" id="PS50043"/>
    </source>
</evidence>
<protein>
    <submittedName>
        <fullName evidence="5">Helix-turn-helix transcriptional regulator</fullName>
    </submittedName>
</protein>
<keyword evidence="1" id="KW-0547">Nucleotide-binding</keyword>
<dbReference type="CDD" id="cd06170">
    <property type="entry name" value="LuxR_C_like"/>
    <property type="match status" value="1"/>
</dbReference>
<evidence type="ECO:0000256" key="3">
    <source>
        <dbReference type="SAM" id="MobiDB-lite"/>
    </source>
</evidence>
<sequence length="900" mass="95244">MPSTSQGRSARRGRERVGNPMAERGEAAALAEEAGASARAGTGRWLLVRALPGMGRTALLDEVVRRESARGAMAVRQARGSREEGAFPFALLRQLFPVTEEEMPFVCESSAAEQRTFHRLLVEVARDARRKPLLLAVDDLHEADAPSKRWLGYLARRLAGLPVFLLLTASADGFVGPLPEAAGTTSHLDPLSPAAVRRLAGSAAAAAHGNPALVHALLADAAGGPGPSRYGRTVAGWVRSADPVVRALLLALAVAAQHCPHPRAVMREVAALGPEFRTPPAGADHLARILCEPSAREAALGAAHPAELAVIRGRMARELDESGASAATVAAHLVHLDPLPERWMTQSLEDAAEEALREGRTAQAVAFLRHALTGPLPVGRRADITLRLGALELRHNADAGVRRLRAALELHADPGDRAAAASALGTALAAQGRTESALKVLHRENRTADDAGCADALRSVTALIASHDAVAWRDAVAGMRESAVTASAATEPLIRALVAEYDAGAGRLSAAAVLDLVLPRLASPEPVEPRIRTAWLGSAATLLQWADRLTDARALADACLPAPPALPDPADVGHQCLVSVRAEAALMAGDFGRVLAENTPLLDACTERGIRLTHLTAMVALARHELGEHEAAWRLLGRGGAENPDSSWEWNELHYARGVLHAYEGDHRAALDAFLACGAGQDARDFVSPVATPWRSGAALALARLGRPVEGRALADEELAHARTWGTPRTVGRALRARAAVVGSRQALESLTESVALLRTAPAPVELVESLLDLGRARVQVGNRRKGSADLREAYDLAVQLLAPSSTGRGRVVVEARDAVAANATRRTCRTAPVDGDSPLSPSERRIVGLAVQGRTNVQICAELHLSRRTVETHLTNAYRKLGVTRRTQLVARLAEFGAT</sequence>
<comment type="caution">
    <text evidence="5">The sequence shown here is derived from an EMBL/GenBank/DDBJ whole genome shotgun (WGS) entry which is preliminary data.</text>
</comment>
<dbReference type="SUPFAM" id="SSF46894">
    <property type="entry name" value="C-terminal effector domain of the bipartite response regulators"/>
    <property type="match status" value="1"/>
</dbReference>
<evidence type="ECO:0000313" key="5">
    <source>
        <dbReference type="EMBL" id="PKT70935.1"/>
    </source>
</evidence>
<dbReference type="PANTHER" id="PTHR16305">
    <property type="entry name" value="TESTICULAR SOLUBLE ADENYLYL CYCLASE"/>
    <property type="match status" value="1"/>
</dbReference>
<dbReference type="Pfam" id="PF13191">
    <property type="entry name" value="AAA_16"/>
    <property type="match status" value="1"/>
</dbReference>
<evidence type="ECO:0000313" key="6">
    <source>
        <dbReference type="Proteomes" id="UP000236178"/>
    </source>
</evidence>
<keyword evidence="6" id="KW-1185">Reference proteome</keyword>
<dbReference type="PRINTS" id="PR00038">
    <property type="entry name" value="HTHLUXR"/>
</dbReference>
<keyword evidence="2" id="KW-0067">ATP-binding</keyword>
<dbReference type="GO" id="GO:0005524">
    <property type="term" value="F:ATP binding"/>
    <property type="evidence" value="ECO:0007669"/>
    <property type="project" value="UniProtKB-KW"/>
</dbReference>
<feature type="domain" description="HTH luxR-type" evidence="4">
    <location>
        <begin position="833"/>
        <end position="898"/>
    </location>
</feature>
<evidence type="ECO:0000256" key="1">
    <source>
        <dbReference type="ARBA" id="ARBA00022741"/>
    </source>
</evidence>
<dbReference type="Gene3D" id="1.10.10.10">
    <property type="entry name" value="Winged helix-like DNA-binding domain superfamily/Winged helix DNA-binding domain"/>
    <property type="match status" value="1"/>
</dbReference>
<dbReference type="PROSITE" id="PS50043">
    <property type="entry name" value="HTH_LUXR_2"/>
    <property type="match status" value="1"/>
</dbReference>
<dbReference type="PANTHER" id="PTHR16305:SF35">
    <property type="entry name" value="TRANSCRIPTIONAL ACTIVATOR DOMAIN"/>
    <property type="match status" value="1"/>
</dbReference>
<dbReference type="SMART" id="SM00421">
    <property type="entry name" value="HTH_LUXR"/>
    <property type="match status" value="1"/>
</dbReference>
<gene>
    <name evidence="5" type="ORF">CW362_21945</name>
</gene>
<reference evidence="5 6" key="1">
    <citation type="submission" date="2017-12" db="EMBL/GenBank/DDBJ databases">
        <title>Streptomyces populusis sp. nov., a novel endophytic actinobacterium isolated from stems of Populus adenopoda Maxim.</title>
        <authorList>
            <person name="Wang Z."/>
        </authorList>
    </citation>
    <scope>NUCLEOTIDE SEQUENCE [LARGE SCALE GENOMIC DNA]</scope>
    <source>
        <strain evidence="5 6">A249</strain>
    </source>
</reference>
<dbReference type="InterPro" id="IPR016032">
    <property type="entry name" value="Sig_transdc_resp-reg_C-effctor"/>
</dbReference>
<dbReference type="Proteomes" id="UP000236178">
    <property type="component" value="Unassembled WGS sequence"/>
</dbReference>
<dbReference type="GO" id="GO:0004016">
    <property type="term" value="F:adenylate cyclase activity"/>
    <property type="evidence" value="ECO:0007669"/>
    <property type="project" value="TreeGrafter"/>
</dbReference>
<dbReference type="InterPro" id="IPR000792">
    <property type="entry name" value="Tscrpt_reg_LuxR_C"/>
</dbReference>
<dbReference type="Pfam" id="PF00196">
    <property type="entry name" value="GerE"/>
    <property type="match status" value="1"/>
</dbReference>
<dbReference type="InterPro" id="IPR036388">
    <property type="entry name" value="WH-like_DNA-bd_sf"/>
</dbReference>
<dbReference type="AlphaFoldDB" id="A0A2I0SLW6"/>
<organism evidence="5 6">
    <name type="scientific">Streptomyces populi</name>
    <dbReference type="NCBI Taxonomy" id="2058924"/>
    <lineage>
        <taxon>Bacteria</taxon>
        <taxon>Bacillati</taxon>
        <taxon>Actinomycetota</taxon>
        <taxon>Actinomycetes</taxon>
        <taxon>Kitasatosporales</taxon>
        <taxon>Streptomycetaceae</taxon>
        <taxon>Streptomyces</taxon>
    </lineage>
</organism>
<proteinExistence type="predicted"/>
<dbReference type="InterPro" id="IPR041664">
    <property type="entry name" value="AAA_16"/>
</dbReference>
<dbReference type="OrthoDB" id="3178131at2"/>
<accession>A0A2I0SLW6</accession>
<name>A0A2I0SLW6_9ACTN</name>
<dbReference type="EMBL" id="PJOS01000042">
    <property type="protein sequence ID" value="PKT70935.1"/>
    <property type="molecule type" value="Genomic_DNA"/>
</dbReference>
<dbReference type="GO" id="GO:0006355">
    <property type="term" value="P:regulation of DNA-templated transcription"/>
    <property type="evidence" value="ECO:0007669"/>
    <property type="project" value="InterPro"/>
</dbReference>
<dbReference type="InterPro" id="IPR011990">
    <property type="entry name" value="TPR-like_helical_dom_sf"/>
</dbReference>
<dbReference type="SUPFAM" id="SSF48452">
    <property type="entry name" value="TPR-like"/>
    <property type="match status" value="1"/>
</dbReference>
<feature type="region of interest" description="Disordered" evidence="3">
    <location>
        <begin position="1"/>
        <end position="30"/>
    </location>
</feature>
<dbReference type="GO" id="GO:0005737">
    <property type="term" value="C:cytoplasm"/>
    <property type="evidence" value="ECO:0007669"/>
    <property type="project" value="TreeGrafter"/>
</dbReference>
<dbReference type="GO" id="GO:0003677">
    <property type="term" value="F:DNA binding"/>
    <property type="evidence" value="ECO:0007669"/>
    <property type="project" value="InterPro"/>
</dbReference>
<evidence type="ECO:0000256" key="2">
    <source>
        <dbReference type="ARBA" id="ARBA00022840"/>
    </source>
</evidence>